<dbReference type="InterPro" id="IPR013424">
    <property type="entry name" value="Ice-binding_C"/>
</dbReference>
<sequence>MANSISRSVSAIVLGCGLLLECSLASAGIITLLRDNFNDTTGLNAPGDVRTVADILANDPGQLPAGTTVLLGSPNVRRVDDPINMLGGNNGFHNFFGSNFLVLGDDSGPIGGNPSGLNEDTGIRFPFEIPVGALGIQIRYRVAFNGVDTATNRTDFLRVRLTGPGDTVNVQTLSSPVDFGAGTFISSFFDVFVDLNPATLSPGQYQLQFRLNEDSNGNGQTNTAVGLDRIRITAEIPEPATLPLLAAGLGGLVALRGRKALWAARIF</sequence>
<dbReference type="EMBL" id="CP058708">
    <property type="protein sequence ID" value="QLH50985.1"/>
    <property type="molecule type" value="Genomic_DNA"/>
</dbReference>
<dbReference type="Proteomes" id="UP000021315">
    <property type="component" value="Unassembled WGS sequence"/>
</dbReference>
<evidence type="ECO:0000313" key="3">
    <source>
        <dbReference type="Proteomes" id="UP000021315"/>
    </source>
</evidence>
<dbReference type="RefSeq" id="WP_034953194.1">
    <property type="nucleotide sequence ID" value="NZ_JDST02000113.1"/>
</dbReference>
<dbReference type="KEGG" id="acog:HWD57_15180"/>
<gene>
    <name evidence="1" type="ORF">AW06_004069</name>
    <name evidence="2" type="ORF">HWD57_15180</name>
</gene>
<dbReference type="EMBL" id="JDST02000113">
    <property type="protein sequence ID" value="KFB74934.1"/>
    <property type="molecule type" value="Genomic_DNA"/>
</dbReference>
<dbReference type="Proteomes" id="UP000509684">
    <property type="component" value="Chromosome"/>
</dbReference>
<evidence type="ECO:0000313" key="2">
    <source>
        <dbReference type="EMBL" id="QLH50985.1"/>
    </source>
</evidence>
<evidence type="ECO:0000313" key="4">
    <source>
        <dbReference type="Proteomes" id="UP000509684"/>
    </source>
</evidence>
<accession>A0A7D5SMH8</accession>
<dbReference type="AlphaFoldDB" id="A0A080MCN0"/>
<name>A0A080MCN0_9PROT</name>
<accession>A0A080MCN0</accession>
<reference evidence="1 3" key="1">
    <citation type="submission" date="2014-02" db="EMBL/GenBank/DDBJ databases">
        <title>Expanding our view of genomic diversity in Candidatus Accumulibacter clades.</title>
        <authorList>
            <person name="Skennerton C.T."/>
            <person name="Barr J.J."/>
            <person name="Slater F.R."/>
            <person name="Bond P.L."/>
            <person name="Tyson G.W."/>
        </authorList>
    </citation>
    <scope>NUCLEOTIDE SEQUENCE [LARGE SCALE GENOMIC DNA]</scope>
    <source>
        <strain evidence="3">SK-02</strain>
    </source>
</reference>
<protein>
    <submittedName>
        <fullName evidence="1">PEP-CTERM motif protein</fullName>
    </submittedName>
    <submittedName>
        <fullName evidence="2">PEP-CTERM sorting domain-containing protein</fullName>
    </submittedName>
</protein>
<reference evidence="2 4" key="2">
    <citation type="journal article" date="2019" name="Microbiome">
        <title>Annotated bacterial chromosomes from frame-shift-corrected long-read metagenomic data.</title>
        <authorList>
            <person name="Arumugam K."/>
            <person name="Bagci C."/>
            <person name="Bessarab I."/>
            <person name="Beier S."/>
            <person name="Buchfink B."/>
            <person name="Gorska A."/>
            <person name="Qiu G."/>
            <person name="Huson D.H."/>
            <person name="Williams R.B.H."/>
        </authorList>
    </citation>
    <scope>NUCLEOTIDE SEQUENCE [LARGE SCALE GENOMIC DNA]</scope>
    <source>
        <strain evidence="2">SSA1</strain>
    </source>
</reference>
<reference evidence="2" key="3">
    <citation type="submission" date="2020-06" db="EMBL/GenBank/DDBJ databases">
        <authorList>
            <person name="Arumugam K."/>
            <person name="Besarab I."/>
            <person name="Haryono M."/>
            <person name="Bagci C."/>
            <person name="Beier S."/>
            <person name="Buchfink B."/>
            <person name="Gorska A."/>
            <person name="Qiu G."/>
            <person name="Huson D.H."/>
            <person name="Williams R.B."/>
        </authorList>
    </citation>
    <scope>NUCLEOTIDE SEQUENCE</scope>
    <source>
        <strain evidence="2">SSA1</strain>
    </source>
</reference>
<proteinExistence type="predicted"/>
<keyword evidence="3" id="KW-1185">Reference proteome</keyword>
<evidence type="ECO:0000313" key="1">
    <source>
        <dbReference type="EMBL" id="KFB74934.1"/>
    </source>
</evidence>
<dbReference type="NCBIfam" id="TIGR02595">
    <property type="entry name" value="PEP_CTERM"/>
    <property type="match status" value="1"/>
</dbReference>
<organism evidence="1 3">
    <name type="scientific">Candidatus Accumulibacter cognatus</name>
    <dbReference type="NCBI Taxonomy" id="2954383"/>
    <lineage>
        <taxon>Bacteria</taxon>
        <taxon>Pseudomonadati</taxon>
        <taxon>Pseudomonadota</taxon>
        <taxon>Betaproteobacteria</taxon>
        <taxon>Candidatus Accumulibacter</taxon>
    </lineage>
</organism>